<dbReference type="EMBL" id="CM056743">
    <property type="protein sequence ID" value="KAJ8670705.1"/>
    <property type="molecule type" value="Genomic_DNA"/>
</dbReference>
<evidence type="ECO:0000313" key="2">
    <source>
        <dbReference type="Proteomes" id="UP001239111"/>
    </source>
</evidence>
<name>A0ACC2NHL5_9HYME</name>
<proteinExistence type="predicted"/>
<dbReference type="Proteomes" id="UP001239111">
    <property type="component" value="Chromosome 3"/>
</dbReference>
<keyword evidence="2" id="KW-1185">Reference proteome</keyword>
<comment type="caution">
    <text evidence="1">The sequence shown here is derived from an EMBL/GenBank/DDBJ whole genome shotgun (WGS) entry which is preliminary data.</text>
</comment>
<organism evidence="1 2">
    <name type="scientific">Eretmocerus hayati</name>
    <dbReference type="NCBI Taxonomy" id="131215"/>
    <lineage>
        <taxon>Eukaryota</taxon>
        <taxon>Metazoa</taxon>
        <taxon>Ecdysozoa</taxon>
        <taxon>Arthropoda</taxon>
        <taxon>Hexapoda</taxon>
        <taxon>Insecta</taxon>
        <taxon>Pterygota</taxon>
        <taxon>Neoptera</taxon>
        <taxon>Endopterygota</taxon>
        <taxon>Hymenoptera</taxon>
        <taxon>Apocrita</taxon>
        <taxon>Proctotrupomorpha</taxon>
        <taxon>Chalcidoidea</taxon>
        <taxon>Aphelinidae</taxon>
        <taxon>Aphelininae</taxon>
        <taxon>Eretmocerus</taxon>
    </lineage>
</organism>
<protein>
    <submittedName>
        <fullName evidence="1">Uncharacterized protein</fullName>
    </submittedName>
</protein>
<evidence type="ECO:0000313" key="1">
    <source>
        <dbReference type="EMBL" id="KAJ8670705.1"/>
    </source>
</evidence>
<reference evidence="1" key="1">
    <citation type="submission" date="2023-04" db="EMBL/GenBank/DDBJ databases">
        <title>A chromosome-level genome assembly of the parasitoid wasp Eretmocerus hayati.</title>
        <authorList>
            <person name="Zhong Y."/>
            <person name="Liu S."/>
            <person name="Liu Y."/>
        </authorList>
    </citation>
    <scope>NUCLEOTIDE SEQUENCE</scope>
    <source>
        <strain evidence="1">ZJU_SS_LIU_2023</strain>
    </source>
</reference>
<sequence>MAVTPVEDRRFFNNGVHLYSLKPPCAPAPPKAPPMSDLEKDILMNFIRVHKRTLESTETDAATKVMKDNAWQQIASGYASAAKRMGIDVPRTAQQLKTYWKNLKAKVRKVDSDLKQDQLATGGGSGIPIDPQTAYLTDRVKSINPTINFTLENKWDSTSTFERGRLNDSNDIVPEKMDATDDGMVEDDDLIVESQGQYIPDSNHVLDDCYIETKGIDDVIVQSQGQYIPDSNHVLDDCYIETKGINLECDEQTSNGMSILPVPSSPYIVTNLACGNQKYLSRVQPKSYIPSTSQSNGGKGKRRGETDRKLGRSLRIFEEALAKEQALECGSNGSNIATKKKAPETVTSQGNSTGGTTTPERSPLKNIPQIRVRSYSELYSSSTDRKPRVPKNLIAIKKTDESENDLTLEELGPLKHRLAMCQENIEPVLNPVYKRSKVQAPSESKLKRHHDEDEQVKYKEEIFKETISAVHLQKQYWALKCESANEEKRAQMLSKAAAKMKLKYYETKCGIPASNEVDMIPEFQDDDEPEVGASDQSANSPKAEEN</sequence>
<gene>
    <name evidence="1" type="ORF">QAD02_001964</name>
</gene>
<accession>A0ACC2NHL5</accession>